<dbReference type="EMBL" id="LT629695">
    <property type="protein sequence ID" value="SDH70861.1"/>
    <property type="molecule type" value="Genomic_DNA"/>
</dbReference>
<evidence type="ECO:0000259" key="1">
    <source>
        <dbReference type="Pfam" id="PF00535"/>
    </source>
</evidence>
<dbReference type="InterPro" id="IPR001173">
    <property type="entry name" value="Glyco_trans_2-like"/>
</dbReference>
<dbReference type="SUPFAM" id="SSF53448">
    <property type="entry name" value="Nucleotide-diphospho-sugar transferases"/>
    <property type="match status" value="1"/>
</dbReference>
<dbReference type="PANTHER" id="PTHR43685">
    <property type="entry name" value="GLYCOSYLTRANSFERASE"/>
    <property type="match status" value="1"/>
</dbReference>
<sequence length="273" mass="28926">MAVRDADDGSRSTGGPRVSVVVPVKDDAIHLEACLRGLAQQSTTVHEVVVVDNGSTDDSAAVARAAGAVVVPCDAPGIPAAAARGYDAATGDVILRLDADCRPDGAWVARMLDLLAADPRAAAVSGRATFVDGPRALRRPLAALYLGTYVVLASLALGHPPLFGSNMAMRRDAWLAASPHVHRDDPELHDDLDLAFHLGERDGIRWSTATGMGMSMRPFGTGRGLGRRLVRGLRTVAVHWPVDFPPHRWARRATVAFEATSAAARVARGRERA</sequence>
<keyword evidence="3" id="KW-1185">Reference proteome</keyword>
<dbReference type="PANTHER" id="PTHR43685:SF2">
    <property type="entry name" value="GLYCOSYLTRANSFERASE 2-LIKE DOMAIN-CONTAINING PROTEIN"/>
    <property type="match status" value="1"/>
</dbReference>
<evidence type="ECO:0000313" key="2">
    <source>
        <dbReference type="EMBL" id="SDH70861.1"/>
    </source>
</evidence>
<accession>A0A1G8ELV0</accession>
<keyword evidence="2" id="KW-0808">Transferase</keyword>
<reference evidence="3" key="1">
    <citation type="submission" date="2016-10" db="EMBL/GenBank/DDBJ databases">
        <authorList>
            <person name="Varghese N."/>
            <person name="Submissions S."/>
        </authorList>
    </citation>
    <scope>NUCLEOTIDE SEQUENCE [LARGE SCALE GENOMIC DNA]</scope>
    <source>
        <strain evidence="3">DSM 22002</strain>
    </source>
</reference>
<protein>
    <submittedName>
        <fullName evidence="2">Glycosyl transferase family 2</fullName>
    </submittedName>
</protein>
<dbReference type="CDD" id="cd00761">
    <property type="entry name" value="Glyco_tranf_GTA_type"/>
    <property type="match status" value="1"/>
</dbReference>
<dbReference type="GO" id="GO:0016740">
    <property type="term" value="F:transferase activity"/>
    <property type="evidence" value="ECO:0007669"/>
    <property type="project" value="UniProtKB-KW"/>
</dbReference>
<evidence type="ECO:0000313" key="3">
    <source>
        <dbReference type="Proteomes" id="UP000198822"/>
    </source>
</evidence>
<name>A0A1G8ELV0_9MICO</name>
<dbReference type="OrthoDB" id="9802632at2"/>
<gene>
    <name evidence="2" type="ORF">SAMN04489720_2097</name>
</gene>
<dbReference type="AlphaFoldDB" id="A0A1G8ELV0"/>
<organism evidence="2 3">
    <name type="scientific">Agrococcus jejuensis</name>
    <dbReference type="NCBI Taxonomy" id="399736"/>
    <lineage>
        <taxon>Bacteria</taxon>
        <taxon>Bacillati</taxon>
        <taxon>Actinomycetota</taxon>
        <taxon>Actinomycetes</taxon>
        <taxon>Micrococcales</taxon>
        <taxon>Microbacteriaceae</taxon>
        <taxon>Agrococcus</taxon>
    </lineage>
</organism>
<dbReference type="InterPro" id="IPR050834">
    <property type="entry name" value="Glycosyltransf_2"/>
</dbReference>
<dbReference type="STRING" id="399736.SAMN04489720_2097"/>
<dbReference type="RefSeq" id="WP_092504805.1">
    <property type="nucleotide sequence ID" value="NZ_LT629695.1"/>
</dbReference>
<dbReference type="InterPro" id="IPR029044">
    <property type="entry name" value="Nucleotide-diphossugar_trans"/>
</dbReference>
<proteinExistence type="predicted"/>
<dbReference type="Pfam" id="PF00535">
    <property type="entry name" value="Glycos_transf_2"/>
    <property type="match status" value="1"/>
</dbReference>
<feature type="domain" description="Glycosyltransferase 2-like" evidence="1">
    <location>
        <begin position="19"/>
        <end position="173"/>
    </location>
</feature>
<dbReference type="Gene3D" id="3.90.550.10">
    <property type="entry name" value="Spore Coat Polysaccharide Biosynthesis Protein SpsA, Chain A"/>
    <property type="match status" value="1"/>
</dbReference>
<dbReference type="Proteomes" id="UP000198822">
    <property type="component" value="Chromosome I"/>
</dbReference>